<gene>
    <name evidence="7" type="primary">rnr</name>
    <name evidence="10" type="ORF">AUP43_06925</name>
</gene>
<dbReference type="Proteomes" id="UP000076400">
    <property type="component" value="Unassembled WGS sequence"/>
</dbReference>
<accession>A0A154W813</accession>
<dbReference type="NCBIfam" id="TIGR00358">
    <property type="entry name" value="3_prime_RNase"/>
    <property type="match status" value="1"/>
</dbReference>
<evidence type="ECO:0000256" key="8">
    <source>
        <dbReference type="SAM" id="MobiDB-lite"/>
    </source>
</evidence>
<evidence type="ECO:0000256" key="5">
    <source>
        <dbReference type="ARBA" id="ARBA00022839"/>
    </source>
</evidence>
<feature type="compositionally biased region" description="Basic residues" evidence="8">
    <location>
        <begin position="739"/>
        <end position="760"/>
    </location>
</feature>
<dbReference type="Pfam" id="PF00575">
    <property type="entry name" value="S1"/>
    <property type="match status" value="1"/>
</dbReference>
<dbReference type="SUPFAM" id="SSF50249">
    <property type="entry name" value="Nucleic acid-binding proteins"/>
    <property type="match status" value="2"/>
</dbReference>
<name>A0A154W813_9PROT</name>
<dbReference type="InterPro" id="IPR050180">
    <property type="entry name" value="RNR_Ribonuclease"/>
</dbReference>
<comment type="function">
    <text evidence="7">3'-5' exoribonuclease that releases 5'-nucleoside monophosphates and is involved in maturation of structured RNAs.</text>
</comment>
<dbReference type="STRING" id="580166.AUP43_06925"/>
<comment type="similarity">
    <text evidence="7">Belongs to the RNR ribonuclease family. RNase R subfamily.</text>
</comment>
<comment type="catalytic activity">
    <reaction evidence="1 7">
        <text>Exonucleolytic cleavage in the 3'- to 5'-direction to yield nucleoside 5'-phosphates.</text>
        <dbReference type="EC" id="3.1.13.1"/>
    </reaction>
</comment>
<dbReference type="GO" id="GO:0005829">
    <property type="term" value="C:cytosol"/>
    <property type="evidence" value="ECO:0007669"/>
    <property type="project" value="TreeGrafter"/>
</dbReference>
<dbReference type="NCBIfam" id="TIGR02063">
    <property type="entry name" value="RNase_R"/>
    <property type="match status" value="1"/>
</dbReference>
<dbReference type="InterPro" id="IPR040476">
    <property type="entry name" value="CSD2"/>
</dbReference>
<keyword evidence="3 7" id="KW-0540">Nuclease</keyword>
<comment type="caution">
    <text evidence="10">The sequence shown here is derived from an EMBL/GenBank/DDBJ whole genome shotgun (WGS) entry which is preliminary data.</text>
</comment>
<dbReference type="OrthoDB" id="9764149at2"/>
<dbReference type="HAMAP" id="MF_01895">
    <property type="entry name" value="RNase_R"/>
    <property type="match status" value="1"/>
</dbReference>
<keyword evidence="5 7" id="KW-0269">Exonuclease</keyword>
<protein>
    <recommendedName>
        <fullName evidence="7">Ribonuclease R</fullName>
        <shortName evidence="7">RNase R</shortName>
        <ecNumber evidence="7">3.1.13.1</ecNumber>
    </recommendedName>
</protein>
<dbReference type="EC" id="3.1.13.1" evidence="7"/>
<dbReference type="CDD" id="cd04471">
    <property type="entry name" value="S1_RNase_R"/>
    <property type="match status" value="1"/>
</dbReference>
<evidence type="ECO:0000256" key="6">
    <source>
        <dbReference type="ARBA" id="ARBA00022884"/>
    </source>
</evidence>
<dbReference type="InterPro" id="IPR012340">
    <property type="entry name" value="NA-bd_OB-fold"/>
</dbReference>
<dbReference type="SMART" id="SM00955">
    <property type="entry name" value="RNB"/>
    <property type="match status" value="1"/>
</dbReference>
<dbReference type="InterPro" id="IPR022966">
    <property type="entry name" value="RNase_II/R_CS"/>
</dbReference>
<dbReference type="InterPro" id="IPR003029">
    <property type="entry name" value="S1_domain"/>
</dbReference>
<dbReference type="PROSITE" id="PS01175">
    <property type="entry name" value="RIBONUCLEASE_II"/>
    <property type="match status" value="1"/>
</dbReference>
<evidence type="ECO:0000256" key="3">
    <source>
        <dbReference type="ARBA" id="ARBA00022722"/>
    </source>
</evidence>
<dbReference type="EMBL" id="LPXN01000096">
    <property type="protein sequence ID" value="KZD09674.1"/>
    <property type="molecule type" value="Genomic_DNA"/>
</dbReference>
<feature type="domain" description="S1 motif" evidence="9">
    <location>
        <begin position="632"/>
        <end position="713"/>
    </location>
</feature>
<dbReference type="Pfam" id="PF17876">
    <property type="entry name" value="CSD2"/>
    <property type="match status" value="1"/>
</dbReference>
<sequence>MAKKPTPGFPTREQIAEFIRDSPVPVGKREVARAFSISGDDRMLLKKVMRELEASGDIDRGRKRKLAKPGSLPEIIVVEVVEIDADGEPIGVPAIWKEAGRPPRIMLAPDRPGSPSITTGERVLARLRRVGPDLYEGRVIRKLGGPANRVLGVYDLGGDGGVLRPTDRKHRQEYRIDKRDSAGAKPGDLVVAEIIRAPRLGVQSAKVVELLGSTGNPRSISLIAIYTNDIPTEFPPAALAQAEKAKPVTLGKRKDLRGIPLVTIDGADARDFDDAVFAEPDANPQNPGGWHLMVAIADVAHYVRPGDALDKSAYERGNSVYFPDRVVPMLPEALSNDLCSLRPHEDRACMAVHMWIDAQGRKISHKFVRGLMRSTARLTYEQAQAAIDGRTDETTEPLVEPVLKPLFAAYKALDKARRLRGTLELDLAERQVVLGADGMVQSIRNRERFDSHKLIEEFMILANVCAAETIESLRLPCMYRVHDEPDAEKLEGLREVLHGIELNLAKGQVMTPKHFNHILAQVRGGPNEQMVNQLVLRSQAQAVYSPDNLGHFGLALQRYAHFTSPIRRYSDLLVHRALIRGLKLGTGALSDDELPRFAEIGEHISITERRAAHAERDAIDRYVTAFMADRVGALFQGRINGVTRFGLFITLDETGADGFVPIRTLPNDYYDHDDVRHQLVGRSRGLTLTMGDRVEVRLAEADQVTGGLLFELMEGGTQGEPMAGRSARQKMGSRTGPGKSRRPALPRKGGKKSTKAARKR</sequence>
<keyword evidence="6 7" id="KW-0694">RNA-binding</keyword>
<dbReference type="PANTHER" id="PTHR23355">
    <property type="entry name" value="RIBONUCLEASE"/>
    <property type="match status" value="1"/>
</dbReference>
<keyword evidence="4 7" id="KW-0378">Hydrolase</keyword>
<dbReference type="Gene3D" id="2.40.50.140">
    <property type="entry name" value="Nucleic acid-binding proteins"/>
    <property type="match status" value="1"/>
</dbReference>
<keyword evidence="2 7" id="KW-0963">Cytoplasm</keyword>
<evidence type="ECO:0000256" key="2">
    <source>
        <dbReference type="ARBA" id="ARBA00022490"/>
    </source>
</evidence>
<reference evidence="10 11" key="1">
    <citation type="submission" date="2015-12" db="EMBL/GenBank/DDBJ databases">
        <title>Genome sequence of Oceanibaculum pacificum MCCC 1A02656.</title>
        <authorList>
            <person name="Lu L."/>
            <person name="Lai Q."/>
            <person name="Shao Z."/>
            <person name="Qian P."/>
        </authorList>
    </citation>
    <scope>NUCLEOTIDE SEQUENCE [LARGE SCALE GENOMIC DNA]</scope>
    <source>
        <strain evidence="10 11">MCCC 1A02656</strain>
    </source>
</reference>
<dbReference type="RefSeq" id="WP_067554645.1">
    <property type="nucleotide sequence ID" value="NZ_LPXN01000096.1"/>
</dbReference>
<dbReference type="PANTHER" id="PTHR23355:SF9">
    <property type="entry name" value="DIS3-LIKE EXONUCLEASE 2"/>
    <property type="match status" value="1"/>
</dbReference>
<evidence type="ECO:0000313" key="10">
    <source>
        <dbReference type="EMBL" id="KZD09674.1"/>
    </source>
</evidence>
<dbReference type="InterPro" id="IPR004476">
    <property type="entry name" value="RNase_II/RNase_R"/>
</dbReference>
<dbReference type="SMART" id="SM00316">
    <property type="entry name" value="S1"/>
    <property type="match status" value="1"/>
</dbReference>
<evidence type="ECO:0000256" key="4">
    <source>
        <dbReference type="ARBA" id="ARBA00022801"/>
    </source>
</evidence>
<dbReference type="InterPro" id="IPR001900">
    <property type="entry name" value="RNase_II/R"/>
</dbReference>
<dbReference type="PROSITE" id="PS50126">
    <property type="entry name" value="S1"/>
    <property type="match status" value="1"/>
</dbReference>
<dbReference type="Pfam" id="PF00773">
    <property type="entry name" value="RNB"/>
    <property type="match status" value="1"/>
</dbReference>
<evidence type="ECO:0000259" key="9">
    <source>
        <dbReference type="PROSITE" id="PS50126"/>
    </source>
</evidence>
<dbReference type="GO" id="GO:0006402">
    <property type="term" value="P:mRNA catabolic process"/>
    <property type="evidence" value="ECO:0007669"/>
    <property type="project" value="TreeGrafter"/>
</dbReference>
<evidence type="ECO:0000256" key="7">
    <source>
        <dbReference type="HAMAP-Rule" id="MF_01895"/>
    </source>
</evidence>
<organism evidence="10 11">
    <name type="scientific">Oceanibaculum pacificum</name>
    <dbReference type="NCBI Taxonomy" id="580166"/>
    <lineage>
        <taxon>Bacteria</taxon>
        <taxon>Pseudomonadati</taxon>
        <taxon>Pseudomonadota</taxon>
        <taxon>Alphaproteobacteria</taxon>
        <taxon>Rhodospirillales</taxon>
        <taxon>Oceanibaculaceae</taxon>
        <taxon>Oceanibaculum</taxon>
    </lineage>
</organism>
<dbReference type="GO" id="GO:0003723">
    <property type="term" value="F:RNA binding"/>
    <property type="evidence" value="ECO:0007669"/>
    <property type="project" value="UniProtKB-UniRule"/>
</dbReference>
<dbReference type="AlphaFoldDB" id="A0A154W813"/>
<dbReference type="InterPro" id="IPR011805">
    <property type="entry name" value="RNase_R"/>
</dbReference>
<evidence type="ECO:0000256" key="1">
    <source>
        <dbReference type="ARBA" id="ARBA00001849"/>
    </source>
</evidence>
<dbReference type="GO" id="GO:0008859">
    <property type="term" value="F:exoribonuclease II activity"/>
    <property type="evidence" value="ECO:0007669"/>
    <property type="project" value="UniProtKB-UniRule"/>
</dbReference>
<comment type="subcellular location">
    <subcellularLocation>
        <location evidence="7">Cytoplasm</location>
    </subcellularLocation>
</comment>
<feature type="region of interest" description="Disordered" evidence="8">
    <location>
        <begin position="716"/>
        <end position="760"/>
    </location>
</feature>
<proteinExistence type="inferred from homology"/>
<keyword evidence="11" id="KW-1185">Reference proteome</keyword>
<evidence type="ECO:0000313" key="11">
    <source>
        <dbReference type="Proteomes" id="UP000076400"/>
    </source>
</evidence>